<evidence type="ECO:0000313" key="7">
    <source>
        <dbReference type="EMBL" id="GLQ05090.1"/>
    </source>
</evidence>
<dbReference type="InterPro" id="IPR058627">
    <property type="entry name" value="MdtA-like_C"/>
</dbReference>
<evidence type="ECO:0000259" key="5">
    <source>
        <dbReference type="Pfam" id="PF25967"/>
    </source>
</evidence>
<evidence type="ECO:0000256" key="1">
    <source>
        <dbReference type="ARBA" id="ARBA00009477"/>
    </source>
</evidence>
<evidence type="ECO:0000313" key="8">
    <source>
        <dbReference type="Proteomes" id="UP001161409"/>
    </source>
</evidence>
<organism evidence="7 8">
    <name type="scientific">Sneathiella chinensis</name>
    <dbReference type="NCBI Taxonomy" id="349750"/>
    <lineage>
        <taxon>Bacteria</taxon>
        <taxon>Pseudomonadati</taxon>
        <taxon>Pseudomonadota</taxon>
        <taxon>Alphaproteobacteria</taxon>
        <taxon>Sneathiellales</taxon>
        <taxon>Sneathiellaceae</taxon>
        <taxon>Sneathiella</taxon>
    </lineage>
</organism>
<protein>
    <submittedName>
        <fullName evidence="7">RND transporter</fullName>
    </submittedName>
</protein>
<dbReference type="Gene3D" id="6.10.140.1990">
    <property type="match status" value="1"/>
</dbReference>
<dbReference type="Gene3D" id="2.40.30.170">
    <property type="match status" value="1"/>
</dbReference>
<feature type="domain" description="CusB-like beta-barrel" evidence="4">
    <location>
        <begin position="191"/>
        <end position="259"/>
    </location>
</feature>
<dbReference type="Proteomes" id="UP001161409">
    <property type="component" value="Unassembled WGS sequence"/>
</dbReference>
<keyword evidence="8" id="KW-1185">Reference proteome</keyword>
<comment type="similarity">
    <text evidence="1">Belongs to the membrane fusion protein (MFP) (TC 8.A.1) family.</text>
</comment>
<dbReference type="InterPro" id="IPR058647">
    <property type="entry name" value="BSH_CzcB-like"/>
</dbReference>
<dbReference type="InterPro" id="IPR058792">
    <property type="entry name" value="Beta-barrel_RND_2"/>
</dbReference>
<feature type="coiled-coil region" evidence="3">
    <location>
        <begin position="91"/>
        <end position="156"/>
    </location>
</feature>
<name>A0ABQ5U0A7_9PROT</name>
<comment type="caution">
    <text evidence="7">The sequence shown here is derived from an EMBL/GenBank/DDBJ whole genome shotgun (WGS) entry which is preliminary data.</text>
</comment>
<dbReference type="InterPro" id="IPR006143">
    <property type="entry name" value="RND_pump_MFP"/>
</dbReference>
<dbReference type="Pfam" id="PF25967">
    <property type="entry name" value="RND-MFP_C"/>
    <property type="match status" value="1"/>
</dbReference>
<evidence type="ECO:0000256" key="2">
    <source>
        <dbReference type="ARBA" id="ARBA00023054"/>
    </source>
</evidence>
<dbReference type="PANTHER" id="PTHR30469">
    <property type="entry name" value="MULTIDRUG RESISTANCE PROTEIN MDTA"/>
    <property type="match status" value="1"/>
</dbReference>
<dbReference type="NCBIfam" id="TIGR01730">
    <property type="entry name" value="RND_mfp"/>
    <property type="match status" value="1"/>
</dbReference>
<feature type="domain" description="CzcB-like barrel-sandwich hybrid" evidence="6">
    <location>
        <begin position="59"/>
        <end position="183"/>
    </location>
</feature>
<dbReference type="Gene3D" id="2.40.50.100">
    <property type="match status" value="1"/>
</dbReference>
<evidence type="ECO:0000259" key="6">
    <source>
        <dbReference type="Pfam" id="PF25973"/>
    </source>
</evidence>
<gene>
    <name evidence="7" type="ORF">GCM10007924_03110</name>
</gene>
<evidence type="ECO:0000259" key="4">
    <source>
        <dbReference type="Pfam" id="PF25954"/>
    </source>
</evidence>
<proteinExistence type="inferred from homology"/>
<dbReference type="EMBL" id="BSNF01000001">
    <property type="protein sequence ID" value="GLQ05090.1"/>
    <property type="molecule type" value="Genomic_DNA"/>
</dbReference>
<dbReference type="InterPro" id="IPR030190">
    <property type="entry name" value="MacA_alpha-hairpin_sf"/>
</dbReference>
<evidence type="ECO:0000256" key="3">
    <source>
        <dbReference type="SAM" id="Coils"/>
    </source>
</evidence>
<reference evidence="7" key="2">
    <citation type="submission" date="2023-01" db="EMBL/GenBank/DDBJ databases">
        <title>Draft genome sequence of Sneathiella chinensis strain NBRC 103408.</title>
        <authorList>
            <person name="Sun Q."/>
            <person name="Mori K."/>
        </authorList>
    </citation>
    <scope>NUCLEOTIDE SEQUENCE</scope>
    <source>
        <strain evidence="7">NBRC 103408</strain>
    </source>
</reference>
<feature type="domain" description="Multidrug resistance protein MdtA-like C-terminal permuted SH3" evidence="5">
    <location>
        <begin position="268"/>
        <end position="322"/>
    </location>
</feature>
<reference evidence="7" key="1">
    <citation type="journal article" date="2014" name="Int. J. Syst. Evol. Microbiol.">
        <title>Complete genome of a new Firmicutes species belonging to the dominant human colonic microbiota ('Ruminococcus bicirculans') reveals two chromosomes and a selective capacity to utilize plant glucans.</title>
        <authorList>
            <consortium name="NISC Comparative Sequencing Program"/>
            <person name="Wegmann U."/>
            <person name="Louis P."/>
            <person name="Goesmann A."/>
            <person name="Henrissat B."/>
            <person name="Duncan S.H."/>
            <person name="Flint H.J."/>
        </authorList>
    </citation>
    <scope>NUCLEOTIDE SEQUENCE</scope>
    <source>
        <strain evidence="7">NBRC 103408</strain>
    </source>
</reference>
<dbReference type="Pfam" id="PF25954">
    <property type="entry name" value="Beta-barrel_RND_2"/>
    <property type="match status" value="1"/>
</dbReference>
<sequence>MAGKKTFLTSLLIVAALATGGGLLWWNALPPAYRTAPAHLGPAVEAVYATAVVEPVEWAKIAPITTGRIVEINVQEGETVRKGQVLARIDDADLRAQLAEAEALVEFYEKTLQRLETLLKKGFESEEQHDIRETDLARAKARVSLYREKIRQLALTAPMDGTVLWRDVELGEVKQAGTALFWVGLPGSLRLEAEVDEEDIPKITPGQTVLITADAFPGKVMKGSVRWISPKGDPLTKSYRMYVSLPDTIPLMIGMTVETNTIVRENGQALLIPVDALLEGGAVWTVGQQDEKTRARKAPVTTGIRGEQFVEISSGLSEGDPVLLPPFGALEDGQEIRRQR</sequence>
<dbReference type="Gene3D" id="2.40.420.20">
    <property type="match status" value="1"/>
</dbReference>
<accession>A0ABQ5U0A7</accession>
<dbReference type="SUPFAM" id="SSF111369">
    <property type="entry name" value="HlyD-like secretion proteins"/>
    <property type="match status" value="1"/>
</dbReference>
<keyword evidence="2 3" id="KW-0175">Coiled coil</keyword>
<dbReference type="Pfam" id="PF25973">
    <property type="entry name" value="BSH_CzcB"/>
    <property type="match status" value="1"/>
</dbReference>